<reference evidence="2 3" key="1">
    <citation type="submission" date="2020-02" db="EMBL/GenBank/DDBJ databases">
        <authorList>
            <person name="Ferguson B K."/>
        </authorList>
    </citation>
    <scope>NUCLEOTIDE SEQUENCE [LARGE SCALE GENOMIC DNA]</scope>
</reference>
<feature type="region of interest" description="Disordered" evidence="1">
    <location>
        <begin position="89"/>
        <end position="112"/>
    </location>
</feature>
<dbReference type="Proteomes" id="UP000479190">
    <property type="component" value="Unassembled WGS sequence"/>
</dbReference>
<evidence type="ECO:0000256" key="1">
    <source>
        <dbReference type="SAM" id="MobiDB-lite"/>
    </source>
</evidence>
<name>A0A6H5IVX1_9HYME</name>
<dbReference type="EMBL" id="CADCXV010000932">
    <property type="protein sequence ID" value="CAB0039017.1"/>
    <property type="molecule type" value="Genomic_DNA"/>
</dbReference>
<proteinExistence type="predicted"/>
<dbReference type="AlphaFoldDB" id="A0A6H5IVX1"/>
<evidence type="ECO:0000313" key="2">
    <source>
        <dbReference type="EMBL" id="CAB0039017.1"/>
    </source>
</evidence>
<protein>
    <submittedName>
        <fullName evidence="2">Uncharacterized protein</fullName>
    </submittedName>
</protein>
<feature type="region of interest" description="Disordered" evidence="1">
    <location>
        <begin position="505"/>
        <end position="525"/>
    </location>
</feature>
<organism evidence="2 3">
    <name type="scientific">Trichogramma brassicae</name>
    <dbReference type="NCBI Taxonomy" id="86971"/>
    <lineage>
        <taxon>Eukaryota</taxon>
        <taxon>Metazoa</taxon>
        <taxon>Ecdysozoa</taxon>
        <taxon>Arthropoda</taxon>
        <taxon>Hexapoda</taxon>
        <taxon>Insecta</taxon>
        <taxon>Pterygota</taxon>
        <taxon>Neoptera</taxon>
        <taxon>Endopterygota</taxon>
        <taxon>Hymenoptera</taxon>
        <taxon>Apocrita</taxon>
        <taxon>Proctotrupomorpha</taxon>
        <taxon>Chalcidoidea</taxon>
        <taxon>Trichogrammatidae</taxon>
        <taxon>Trichogramma</taxon>
    </lineage>
</organism>
<evidence type="ECO:0000313" key="3">
    <source>
        <dbReference type="Proteomes" id="UP000479190"/>
    </source>
</evidence>
<gene>
    <name evidence="2" type="ORF">TBRA_LOCUS10779</name>
</gene>
<accession>A0A6H5IVX1</accession>
<sequence length="525" mass="59430">MQSSAAAAVVAAAACRSRVPAIIIIDHPPRSSSSNSSIVAKKCPTCAVRALPARRLLKFTPALGKGARARACTRKIAREKKRERHFLDPRQHDTSSLYSSRETSMRAPTRARQRKESCRAPCDCVTGHYSHFGTLGACHSVHTPAPRLAYKFYPRDEREERQRRASYLDIGAVSEIRGPSSRKRADASLRASIRRVYKKITTTTMRRERERGPRGMIHPHEEAADLASCFLDNILGIVQPLTHKHSGHSLNSIFDDFDEQQEKWIAESDKRFEEAIKKLIEALKNKRQPKEKPQVVEEVKEPEEVKVVEQPEVVEEVKEPEVVQEVKEPEPVEEVQEPHLVEEVKPELWRSPRGTTLYIIPNAIWCLFDSRMAPRAIQNLPRHQSRPACAAQAQETSLAPRRTASALYVYKTYREFLSARKTKRGLDVDLVRSVLPCRNSPSGVRPCITLNVPCRVQRVTSRLPRVSVPQRGKKTSGRIIRSSHPMAIVSETKLQSPFCVGQVQQRQQQQQHPTEQALKLSPLAR</sequence>
<keyword evidence="3" id="KW-1185">Reference proteome</keyword>